<dbReference type="PANTHER" id="PTHR37321">
    <property type="entry name" value="EXPORTED PROTEIN-RELATED"/>
    <property type="match status" value="1"/>
</dbReference>
<accession>A0A660SMB7</accession>
<organism evidence="6 7">
    <name type="scientific">candidate division WOR-3 bacterium</name>
    <dbReference type="NCBI Taxonomy" id="2052148"/>
    <lineage>
        <taxon>Bacteria</taxon>
        <taxon>Bacteria division WOR-3</taxon>
    </lineage>
</organism>
<sequence>MCDVFKELRENVSLYLVFVSALAVGNLLALQKGLTKIDVVDLRGKDYKTRLLALSLQGIVNREEPRIYVLWESKDRFGNPSEEWLEYYESKGWIIHSKTDLRSALRKYRSEIKGFVVYDPKLRHTINIAITMAGVYDFLVAHPDFVPILKRLGFEMREDLRRKWRNKYEAYEWQFKNIFPYCNKDLIASAMPVEHPKTHEFAYYMIRPIADYVIMRKVCALDLIPSERMPRDYELLKKYYDKMNRYAVVLGYPFSNILERRHVELASRHGLRVLLAHATSVNFSIHSQMPAERTYKQDHITNVSLEDKIYIAFAMSDLGLNTIQDRYYGAWDDPRRGSIKVSWWLDGLVKDFCPGLVQYYYETKTSNDFFYGAHVGGRIRPSDFPDLEGYLERGKKYLEGCDLNTVGFSNHGKYDEKVFETYSKILNNCTGFFYGWPGYEWGREGELLVFEDKVWVVTAVRAEKDVKETVQKISLFIREHKERPLFLTVLVVLGNYPDIGFLDRVKKEIDLIHPGQVEWVRGDELILLAGRHMNEKWRQRRKYGSTEWIQN</sequence>
<dbReference type="Pfam" id="PF14323">
    <property type="entry name" value="GxGYxYP_C"/>
    <property type="match status" value="1"/>
</dbReference>
<dbReference type="InterPro" id="IPR025832">
    <property type="entry name" value="GxGYxYP_C"/>
</dbReference>
<reference evidence="6 7" key="1">
    <citation type="submission" date="2018-06" db="EMBL/GenBank/DDBJ databases">
        <title>Extensive metabolic versatility and redundancy in microbially diverse, dynamic hydrothermal sediments.</title>
        <authorList>
            <person name="Dombrowski N."/>
            <person name="Teske A."/>
            <person name="Baker B.J."/>
        </authorList>
    </citation>
    <scope>NUCLEOTIDE SEQUENCE [LARGE SCALE GENOMIC DNA]</scope>
    <source>
        <strain evidence="6">B36_G15</strain>
    </source>
</reference>
<feature type="domain" description="GxGYxYP putative glycoside hydrolase third N-terminal" evidence="5">
    <location>
        <begin position="208"/>
        <end position="288"/>
    </location>
</feature>
<evidence type="ECO:0000259" key="2">
    <source>
        <dbReference type="Pfam" id="PF14323"/>
    </source>
</evidence>
<evidence type="ECO:0008006" key="8">
    <source>
        <dbReference type="Google" id="ProtNLM"/>
    </source>
</evidence>
<evidence type="ECO:0000259" key="3">
    <source>
        <dbReference type="Pfam" id="PF16216"/>
    </source>
</evidence>
<evidence type="ECO:0000256" key="1">
    <source>
        <dbReference type="SAM" id="Phobius"/>
    </source>
</evidence>
<dbReference type="Pfam" id="PF16216">
    <property type="entry name" value="GxGYxYP_N"/>
    <property type="match status" value="1"/>
</dbReference>
<protein>
    <recommendedName>
        <fullName evidence="8">GxGYxYP putative glycoside hydrolase C-terminal domain-containing protein</fullName>
    </recommendedName>
</protein>
<evidence type="ECO:0000259" key="4">
    <source>
        <dbReference type="Pfam" id="PF20957"/>
    </source>
</evidence>
<feature type="domain" description="GxGYxYP putative glycoside hydrolase first N-terminal" evidence="3">
    <location>
        <begin position="39"/>
        <end position="110"/>
    </location>
</feature>
<dbReference type="Gene3D" id="3.20.20.490">
    <property type="entry name" value="GxGYxYP glycoside hydrolase, C-terminal domain"/>
    <property type="match status" value="1"/>
</dbReference>
<comment type="caution">
    <text evidence="6">The sequence shown here is derived from an EMBL/GenBank/DDBJ whole genome shotgun (WGS) entry which is preliminary data.</text>
</comment>
<dbReference type="EMBL" id="QNBE01000017">
    <property type="protein sequence ID" value="RKX71110.1"/>
    <property type="molecule type" value="Genomic_DNA"/>
</dbReference>
<dbReference type="Pfam" id="PF20958">
    <property type="entry name" value="GxGYxYP_N_3rd"/>
    <property type="match status" value="1"/>
</dbReference>
<feature type="domain" description="GxGYxYP putative glycoside hydrolase C-terminal" evidence="2">
    <location>
        <begin position="307"/>
        <end position="525"/>
    </location>
</feature>
<dbReference type="PANTHER" id="PTHR37321:SF1">
    <property type="entry name" value="EXPORTED PROTEIN"/>
    <property type="match status" value="1"/>
</dbReference>
<evidence type="ECO:0000313" key="7">
    <source>
        <dbReference type="Proteomes" id="UP000268469"/>
    </source>
</evidence>
<dbReference type="Pfam" id="PF20957">
    <property type="entry name" value="GxGYxYP_N_2nd"/>
    <property type="match status" value="1"/>
</dbReference>
<evidence type="ECO:0000313" key="6">
    <source>
        <dbReference type="EMBL" id="RKX71110.1"/>
    </source>
</evidence>
<evidence type="ECO:0000259" key="5">
    <source>
        <dbReference type="Pfam" id="PF20958"/>
    </source>
</evidence>
<feature type="domain" description="GxGYxYP putative glycoside hydrolase second N-terminal" evidence="4">
    <location>
        <begin position="112"/>
        <end position="177"/>
    </location>
</feature>
<name>A0A660SMB7_UNCW3</name>
<proteinExistence type="predicted"/>
<dbReference type="InterPro" id="IPR048310">
    <property type="entry name" value="GxGYxYP_N_2nd"/>
</dbReference>
<keyword evidence="1" id="KW-1133">Transmembrane helix</keyword>
<dbReference type="Proteomes" id="UP000268469">
    <property type="component" value="Unassembled WGS sequence"/>
</dbReference>
<keyword evidence="1" id="KW-0472">Membrane</keyword>
<dbReference type="AlphaFoldDB" id="A0A660SMB7"/>
<dbReference type="InterPro" id="IPR032626">
    <property type="entry name" value="GxGYxYP_N_1st"/>
</dbReference>
<dbReference type="InterPro" id="IPR038410">
    <property type="entry name" value="GxGYxYP_C_sf"/>
</dbReference>
<gene>
    <name evidence="6" type="ORF">DRP53_02740</name>
</gene>
<feature type="transmembrane region" description="Helical" evidence="1">
    <location>
        <begin position="12"/>
        <end position="30"/>
    </location>
</feature>
<dbReference type="InterPro" id="IPR048309">
    <property type="entry name" value="GxGYxYP_N_3rd"/>
</dbReference>
<keyword evidence="1" id="KW-0812">Transmembrane</keyword>